<proteinExistence type="predicted"/>
<sequence>NLSYYTDEDTEKDKVAYKHFLPTSTAITQYLLRNMLDRIEDKVKRKEKEQKEQMEVKDDEEQKEQMEVKDDENQISDN</sequence>
<dbReference type="OrthoDB" id="10550246at2759"/>
<dbReference type="EMBL" id="CAJVQA010044145">
    <property type="protein sequence ID" value="CAG8816332.1"/>
    <property type="molecule type" value="Genomic_DNA"/>
</dbReference>
<name>A0A9N9PHA9_9GLOM</name>
<feature type="compositionally biased region" description="Basic and acidic residues" evidence="1">
    <location>
        <begin position="63"/>
        <end position="72"/>
    </location>
</feature>
<dbReference type="Proteomes" id="UP000789759">
    <property type="component" value="Unassembled WGS sequence"/>
</dbReference>
<comment type="caution">
    <text evidence="2">The sequence shown here is derived from an EMBL/GenBank/DDBJ whole genome shotgun (WGS) entry which is preliminary data.</text>
</comment>
<keyword evidence="3" id="KW-1185">Reference proteome</keyword>
<protein>
    <submittedName>
        <fullName evidence="2">14728_t:CDS:1</fullName>
    </submittedName>
</protein>
<accession>A0A9N9PHA9</accession>
<reference evidence="2" key="1">
    <citation type="submission" date="2021-06" db="EMBL/GenBank/DDBJ databases">
        <authorList>
            <person name="Kallberg Y."/>
            <person name="Tangrot J."/>
            <person name="Rosling A."/>
        </authorList>
    </citation>
    <scope>NUCLEOTIDE SEQUENCE</scope>
    <source>
        <strain evidence="2">FL966</strain>
    </source>
</reference>
<feature type="non-terminal residue" evidence="2">
    <location>
        <position position="1"/>
    </location>
</feature>
<gene>
    <name evidence="2" type="ORF">CPELLU_LOCUS19227</name>
</gene>
<feature type="compositionally biased region" description="Basic and acidic residues" evidence="1">
    <location>
        <begin position="44"/>
        <end position="56"/>
    </location>
</feature>
<evidence type="ECO:0000313" key="2">
    <source>
        <dbReference type="EMBL" id="CAG8816332.1"/>
    </source>
</evidence>
<evidence type="ECO:0000256" key="1">
    <source>
        <dbReference type="SAM" id="MobiDB-lite"/>
    </source>
</evidence>
<organism evidence="2 3">
    <name type="scientific">Cetraspora pellucida</name>
    <dbReference type="NCBI Taxonomy" id="1433469"/>
    <lineage>
        <taxon>Eukaryota</taxon>
        <taxon>Fungi</taxon>
        <taxon>Fungi incertae sedis</taxon>
        <taxon>Mucoromycota</taxon>
        <taxon>Glomeromycotina</taxon>
        <taxon>Glomeromycetes</taxon>
        <taxon>Diversisporales</taxon>
        <taxon>Gigasporaceae</taxon>
        <taxon>Cetraspora</taxon>
    </lineage>
</organism>
<feature type="region of interest" description="Disordered" evidence="1">
    <location>
        <begin position="44"/>
        <end position="78"/>
    </location>
</feature>
<dbReference type="AlphaFoldDB" id="A0A9N9PHA9"/>
<feature type="non-terminal residue" evidence="2">
    <location>
        <position position="78"/>
    </location>
</feature>
<evidence type="ECO:0000313" key="3">
    <source>
        <dbReference type="Proteomes" id="UP000789759"/>
    </source>
</evidence>